<evidence type="ECO:0000313" key="7">
    <source>
        <dbReference type="Proteomes" id="UP000579945"/>
    </source>
</evidence>
<comment type="caution">
    <text evidence="6">The sequence shown here is derived from an EMBL/GenBank/DDBJ whole genome shotgun (WGS) entry which is preliminary data.</text>
</comment>
<dbReference type="SUPFAM" id="SSF57716">
    <property type="entry name" value="Glucocorticoid receptor-like (DNA-binding domain)"/>
    <property type="match status" value="1"/>
</dbReference>
<dbReference type="PANTHER" id="PTHR33823">
    <property type="entry name" value="RNA POLYMERASE-BINDING TRANSCRIPTION FACTOR DKSA-RELATED"/>
    <property type="match status" value="1"/>
</dbReference>
<evidence type="ECO:0000256" key="2">
    <source>
        <dbReference type="ARBA" id="ARBA00022771"/>
    </source>
</evidence>
<evidence type="ECO:0000313" key="6">
    <source>
        <dbReference type="EMBL" id="MBB3725511.1"/>
    </source>
</evidence>
<keyword evidence="3" id="KW-0862">Zinc</keyword>
<dbReference type="GeneID" id="95387935"/>
<name>A0A7W5Y5N3_9ACTN</name>
<gene>
    <name evidence="6" type="ORF">FHR33_001371</name>
</gene>
<evidence type="ECO:0000256" key="1">
    <source>
        <dbReference type="ARBA" id="ARBA00022723"/>
    </source>
</evidence>
<keyword evidence="1" id="KW-0479">Metal-binding</keyword>
<evidence type="ECO:0000259" key="5">
    <source>
        <dbReference type="Pfam" id="PF01258"/>
    </source>
</evidence>
<dbReference type="AlphaFoldDB" id="A0A7W5Y5N3"/>
<keyword evidence="2" id="KW-0863">Zinc-finger</keyword>
<feature type="zinc finger region" description="dksA C4-type" evidence="4">
    <location>
        <begin position="73"/>
        <end position="97"/>
    </location>
</feature>
<dbReference type="Pfam" id="PF01258">
    <property type="entry name" value="zf-dskA_traR"/>
    <property type="match status" value="1"/>
</dbReference>
<protein>
    <submittedName>
        <fullName evidence="6">DnaK suppressor protein</fullName>
    </submittedName>
</protein>
<dbReference type="PROSITE" id="PS51128">
    <property type="entry name" value="ZF_DKSA_2"/>
    <property type="match status" value="1"/>
</dbReference>
<dbReference type="RefSeq" id="WP_183644950.1">
    <property type="nucleotide sequence ID" value="NZ_JACIBV010000001.1"/>
</dbReference>
<organism evidence="6 7">
    <name type="scientific">Nonomuraea dietziae</name>
    <dbReference type="NCBI Taxonomy" id="65515"/>
    <lineage>
        <taxon>Bacteria</taxon>
        <taxon>Bacillati</taxon>
        <taxon>Actinomycetota</taxon>
        <taxon>Actinomycetes</taxon>
        <taxon>Streptosporangiales</taxon>
        <taxon>Streptosporangiaceae</taxon>
        <taxon>Nonomuraea</taxon>
    </lineage>
</organism>
<feature type="domain" description="Zinc finger DksA/TraR C4-type" evidence="5">
    <location>
        <begin position="68"/>
        <end position="102"/>
    </location>
</feature>
<dbReference type="GO" id="GO:0008270">
    <property type="term" value="F:zinc ion binding"/>
    <property type="evidence" value="ECO:0007669"/>
    <property type="project" value="UniProtKB-KW"/>
</dbReference>
<keyword evidence="7" id="KW-1185">Reference proteome</keyword>
<accession>A0A7W5Y5N3</accession>
<dbReference type="PANTHER" id="PTHR33823:SF4">
    <property type="entry name" value="GENERAL STRESS PROTEIN 16O"/>
    <property type="match status" value="1"/>
</dbReference>
<proteinExistence type="predicted"/>
<dbReference type="EMBL" id="JACIBV010000001">
    <property type="protein sequence ID" value="MBB3725511.1"/>
    <property type="molecule type" value="Genomic_DNA"/>
</dbReference>
<evidence type="ECO:0000256" key="3">
    <source>
        <dbReference type="ARBA" id="ARBA00022833"/>
    </source>
</evidence>
<dbReference type="Gene3D" id="1.20.120.910">
    <property type="entry name" value="DksA, coiled-coil domain"/>
    <property type="match status" value="1"/>
</dbReference>
<dbReference type="InterPro" id="IPR000962">
    <property type="entry name" value="Znf_DskA_TraR"/>
</dbReference>
<dbReference type="Proteomes" id="UP000579945">
    <property type="component" value="Unassembled WGS sequence"/>
</dbReference>
<evidence type="ECO:0000256" key="4">
    <source>
        <dbReference type="PROSITE-ProRule" id="PRU00510"/>
    </source>
</evidence>
<reference evidence="6 7" key="1">
    <citation type="submission" date="2020-08" db="EMBL/GenBank/DDBJ databases">
        <title>Sequencing the genomes of 1000 actinobacteria strains.</title>
        <authorList>
            <person name="Klenk H.-P."/>
        </authorList>
    </citation>
    <scope>NUCLEOTIDE SEQUENCE [LARGE SCALE GENOMIC DNA]</scope>
    <source>
        <strain evidence="6 7">DSM 44320</strain>
    </source>
</reference>
<sequence>MTTGLSSVQLQILREELEDHLRWRVAQLADLKAASDGDVDLRDLLASVAAADHAIAEARECLDRLAEGSYGTCGGCGASIPFERLKVRPLARYCMTCQRRREAA</sequence>